<evidence type="ECO:0000313" key="1">
    <source>
        <dbReference type="EMBL" id="AUR51539.1"/>
    </source>
</evidence>
<dbReference type="Proteomes" id="UP000236655">
    <property type="component" value="Chromosome"/>
</dbReference>
<keyword evidence="2" id="KW-1185">Reference proteome</keyword>
<dbReference type="Gene3D" id="3.10.450.620">
    <property type="entry name" value="JHP933, nucleotidyltransferase-like core domain"/>
    <property type="match status" value="1"/>
</dbReference>
<dbReference type="RefSeq" id="WP_102950838.1">
    <property type="nucleotide sequence ID" value="NZ_CP024847.1"/>
</dbReference>
<reference evidence="2" key="1">
    <citation type="submission" date="2017-11" db="EMBL/GenBank/DDBJ databases">
        <authorList>
            <person name="Chan K.G."/>
            <person name="Lee L.S."/>
        </authorList>
    </citation>
    <scope>NUCLEOTIDE SEQUENCE [LARGE SCALE GENOMIC DNA]</scope>
    <source>
        <strain evidence="2">DSM 100970</strain>
    </source>
</reference>
<dbReference type="InterPro" id="IPR014942">
    <property type="entry name" value="AbiEii"/>
</dbReference>
<gene>
    <name evidence="1" type="ORF">CUN60_04290</name>
</gene>
<dbReference type="GO" id="GO:0016740">
    <property type="term" value="F:transferase activity"/>
    <property type="evidence" value="ECO:0007669"/>
    <property type="project" value="UniProtKB-KW"/>
</dbReference>
<protein>
    <submittedName>
        <fullName evidence="1">Nucleotidyl transferase AbiEii/AbiGii toxin family protein</fullName>
    </submittedName>
</protein>
<evidence type="ECO:0000313" key="2">
    <source>
        <dbReference type="Proteomes" id="UP000236655"/>
    </source>
</evidence>
<name>A0A2I7N4Z7_9NEIS</name>
<organism evidence="1 2">
    <name type="scientific">Aquella oligotrophica</name>
    <dbReference type="NCBI Taxonomy" id="2067065"/>
    <lineage>
        <taxon>Bacteria</taxon>
        <taxon>Pseudomonadati</taxon>
        <taxon>Pseudomonadota</taxon>
        <taxon>Betaproteobacteria</taxon>
        <taxon>Neisseriales</taxon>
        <taxon>Neisseriaceae</taxon>
        <taxon>Aquella</taxon>
    </lineage>
</organism>
<dbReference type="Pfam" id="PF08843">
    <property type="entry name" value="AbiEii"/>
    <property type="match status" value="1"/>
</dbReference>
<dbReference type="KEGG" id="nba:CUN60_04290"/>
<accession>A0A2I7N4Z7</accession>
<proteinExistence type="predicted"/>
<sequence>MDHIATLNKSQLKEIFNETAIKKQVTPVIAEKDFWVTWVLSKIYSDQYLSSILMFKGGTSLSKVFKVIERFSEDIDLILDWSTVTQDNPRLARSNSQQNKFNQSLNDSAHEFMQDQLLSRFNEILQPICHCELDQTTKLVIQVNYPAVFNDPYLRPQILLEIGPLAAWLPFGEFSITSFVADAFPQLSKDPICNVKAIVAERTFWEKATILHHESNRPLDSQLPLRYSRHYYDLAMLASSSIKDNALANMSLLNDVVEFKQKFYPRNWAKYEDCLTGNLKLIPPEYRLKVLQDDYKQMRAMIFGSYPDFSEILTKLHQLENQINLL</sequence>
<keyword evidence="1" id="KW-0808">Transferase</keyword>
<dbReference type="OrthoDB" id="9780929at2"/>
<dbReference type="AlphaFoldDB" id="A0A2I7N4Z7"/>
<dbReference type="EMBL" id="CP024847">
    <property type="protein sequence ID" value="AUR51539.1"/>
    <property type="molecule type" value="Genomic_DNA"/>
</dbReference>